<dbReference type="Proteomes" id="UP001270362">
    <property type="component" value="Unassembled WGS sequence"/>
</dbReference>
<comment type="caution">
    <text evidence="2">The sequence shown here is derived from an EMBL/GenBank/DDBJ whole genome shotgun (WGS) entry which is preliminary data.</text>
</comment>
<name>A0AAE1CD26_9PEZI</name>
<reference evidence="2" key="2">
    <citation type="submission" date="2023-06" db="EMBL/GenBank/DDBJ databases">
        <authorList>
            <consortium name="Lawrence Berkeley National Laboratory"/>
            <person name="Haridas S."/>
            <person name="Hensen N."/>
            <person name="Bonometti L."/>
            <person name="Westerberg I."/>
            <person name="Brannstrom I.O."/>
            <person name="Guillou S."/>
            <person name="Cros-Aarteil S."/>
            <person name="Calhoun S."/>
            <person name="Kuo A."/>
            <person name="Mondo S."/>
            <person name="Pangilinan J."/>
            <person name="Riley R."/>
            <person name="Labutti K."/>
            <person name="Andreopoulos B."/>
            <person name="Lipzen A."/>
            <person name="Chen C."/>
            <person name="Yanf M."/>
            <person name="Daum C."/>
            <person name="Ng V."/>
            <person name="Clum A."/>
            <person name="Steindorff A."/>
            <person name="Ohm R."/>
            <person name="Martin F."/>
            <person name="Silar P."/>
            <person name="Natvig D."/>
            <person name="Lalanne C."/>
            <person name="Gautier V."/>
            <person name="Ament-Velasquez S.L."/>
            <person name="Kruys A."/>
            <person name="Hutchinson M.I."/>
            <person name="Powell A.J."/>
            <person name="Barry K."/>
            <person name="Miller A.N."/>
            <person name="Grigoriev I.V."/>
            <person name="Debuchy R."/>
            <person name="Gladieux P."/>
            <person name="Thoren M.H."/>
            <person name="Johannesson H."/>
        </authorList>
    </citation>
    <scope>NUCLEOTIDE SEQUENCE</scope>
    <source>
        <strain evidence="2">CBS 314.62</strain>
    </source>
</reference>
<proteinExistence type="predicted"/>
<evidence type="ECO:0000313" key="3">
    <source>
        <dbReference type="Proteomes" id="UP001270362"/>
    </source>
</evidence>
<dbReference type="EMBL" id="JAULSO010000002">
    <property type="protein sequence ID" value="KAK3689134.1"/>
    <property type="molecule type" value="Genomic_DNA"/>
</dbReference>
<accession>A0AAE1CD26</accession>
<feature type="signal peptide" evidence="1">
    <location>
        <begin position="1"/>
        <end position="22"/>
    </location>
</feature>
<evidence type="ECO:0000313" key="2">
    <source>
        <dbReference type="EMBL" id="KAK3689134.1"/>
    </source>
</evidence>
<organism evidence="2 3">
    <name type="scientific">Podospora appendiculata</name>
    <dbReference type="NCBI Taxonomy" id="314037"/>
    <lineage>
        <taxon>Eukaryota</taxon>
        <taxon>Fungi</taxon>
        <taxon>Dikarya</taxon>
        <taxon>Ascomycota</taxon>
        <taxon>Pezizomycotina</taxon>
        <taxon>Sordariomycetes</taxon>
        <taxon>Sordariomycetidae</taxon>
        <taxon>Sordariales</taxon>
        <taxon>Podosporaceae</taxon>
        <taxon>Podospora</taxon>
    </lineage>
</organism>
<keyword evidence="1" id="KW-0732">Signal</keyword>
<sequence length="158" mass="17190">MPGHHSRARVMLFCIPCAAVAAAMHLRLAFQALLPVGKCRAAPLVAWPLVLGGRGHPSPSDQTTTHHQPPPTLRCFAPLPYRTFYYSQRAAPLETFLFCVETRFSTAVGGQLEEDQPNLEPGGGKCPCCRRANRPRLPSALLATLDVAHHRKSSGVLC</sequence>
<dbReference type="AlphaFoldDB" id="A0AAE1CD26"/>
<evidence type="ECO:0008006" key="4">
    <source>
        <dbReference type="Google" id="ProtNLM"/>
    </source>
</evidence>
<gene>
    <name evidence="2" type="ORF">B0T22DRAFT_167526</name>
</gene>
<evidence type="ECO:0000256" key="1">
    <source>
        <dbReference type="SAM" id="SignalP"/>
    </source>
</evidence>
<keyword evidence="3" id="KW-1185">Reference proteome</keyword>
<protein>
    <recommendedName>
        <fullName evidence="4">Secreted protein</fullName>
    </recommendedName>
</protein>
<reference evidence="2" key="1">
    <citation type="journal article" date="2023" name="Mol. Phylogenet. Evol.">
        <title>Genome-scale phylogeny and comparative genomics of the fungal order Sordariales.</title>
        <authorList>
            <person name="Hensen N."/>
            <person name="Bonometti L."/>
            <person name="Westerberg I."/>
            <person name="Brannstrom I.O."/>
            <person name="Guillou S."/>
            <person name="Cros-Aarteil S."/>
            <person name="Calhoun S."/>
            <person name="Haridas S."/>
            <person name="Kuo A."/>
            <person name="Mondo S."/>
            <person name="Pangilinan J."/>
            <person name="Riley R."/>
            <person name="LaButti K."/>
            <person name="Andreopoulos B."/>
            <person name="Lipzen A."/>
            <person name="Chen C."/>
            <person name="Yan M."/>
            <person name="Daum C."/>
            <person name="Ng V."/>
            <person name="Clum A."/>
            <person name="Steindorff A."/>
            <person name="Ohm R.A."/>
            <person name="Martin F."/>
            <person name="Silar P."/>
            <person name="Natvig D.O."/>
            <person name="Lalanne C."/>
            <person name="Gautier V."/>
            <person name="Ament-Velasquez S.L."/>
            <person name="Kruys A."/>
            <person name="Hutchinson M.I."/>
            <person name="Powell A.J."/>
            <person name="Barry K."/>
            <person name="Miller A.N."/>
            <person name="Grigoriev I.V."/>
            <person name="Debuchy R."/>
            <person name="Gladieux P."/>
            <person name="Hiltunen Thoren M."/>
            <person name="Johannesson H."/>
        </authorList>
    </citation>
    <scope>NUCLEOTIDE SEQUENCE</scope>
    <source>
        <strain evidence="2">CBS 314.62</strain>
    </source>
</reference>
<feature type="chain" id="PRO_5042162873" description="Secreted protein" evidence="1">
    <location>
        <begin position="23"/>
        <end position="158"/>
    </location>
</feature>